<proteinExistence type="predicted"/>
<evidence type="ECO:0000259" key="3">
    <source>
        <dbReference type="PROSITE" id="PS51898"/>
    </source>
</evidence>
<dbReference type="PANTHER" id="PTHR30349:SF94">
    <property type="entry name" value="INTEGRASE_RECOMBINASE HI_1414-RELATED"/>
    <property type="match status" value="1"/>
</dbReference>
<dbReference type="GO" id="GO:0003677">
    <property type="term" value="F:DNA binding"/>
    <property type="evidence" value="ECO:0007669"/>
    <property type="project" value="InterPro"/>
</dbReference>
<dbReference type="PANTHER" id="PTHR30349">
    <property type="entry name" value="PHAGE INTEGRASE-RELATED"/>
    <property type="match status" value="1"/>
</dbReference>
<feature type="domain" description="Tyr recombinase" evidence="3">
    <location>
        <begin position="189"/>
        <end position="362"/>
    </location>
</feature>
<dbReference type="InterPro" id="IPR013762">
    <property type="entry name" value="Integrase-like_cat_sf"/>
</dbReference>
<dbReference type="InterPro" id="IPR050090">
    <property type="entry name" value="Tyrosine_recombinase_XerCD"/>
</dbReference>
<dbReference type="RefSeq" id="WP_130106959.1">
    <property type="nucleotide sequence ID" value="NZ_CP025781.1"/>
</dbReference>
<dbReference type="InterPro" id="IPR002104">
    <property type="entry name" value="Integrase_catalytic"/>
</dbReference>
<dbReference type="PROSITE" id="PS51898">
    <property type="entry name" value="TYR_RECOMBINASE"/>
    <property type="match status" value="1"/>
</dbReference>
<dbReference type="Proteomes" id="UP000515917">
    <property type="component" value="Chromosome"/>
</dbReference>
<evidence type="ECO:0000256" key="1">
    <source>
        <dbReference type="ARBA" id="ARBA00022908"/>
    </source>
</evidence>
<accession>A0A7G3GAX0</accession>
<evidence type="ECO:0000256" key="2">
    <source>
        <dbReference type="ARBA" id="ARBA00023172"/>
    </source>
</evidence>
<evidence type="ECO:0000313" key="5">
    <source>
        <dbReference type="Proteomes" id="UP000515917"/>
    </source>
</evidence>
<dbReference type="KEGG" id="ifl:C1H71_13380"/>
<dbReference type="CDD" id="cd00796">
    <property type="entry name" value="INT_Rci_Hp1_C"/>
    <property type="match status" value="1"/>
</dbReference>
<dbReference type="AlphaFoldDB" id="A0A7G3GAX0"/>
<keyword evidence="2" id="KW-0233">DNA recombination</keyword>
<sequence>MATILRVSNKDGSVSFQAQVRIQRAGKILLNESRNFKVSGAGTRAEAVAKRLAEDWAARLTEQMQDATAINQHKLKSVTLQSLIGQYIEFIEKDKPIGDTKRSVLNILARSTLLGDLPLSRLTTDIIVEYARERGSGGTLPQTINQDIIYLGGVLKTANKYFGMNIDISIFELASEYLHANGMIGKSAERDRRLGESELSRLMAVARPTNHQRVIPITDVMRFAVETAMRLGEIVALRWSDLDEKNRTIMIRDRKDPKKKIGNNQMVPLLGFAMDIIQSQPRAHECIFPYKAECASAAFTRLCSRAGIIDLHFHDLRHEGISRLFEQGYAIQEVALVSGHRSWKNLARYTQLRAVDLHRDKPRVITELSDRVDRR</sequence>
<name>A0A7G3GAX0_9NEIS</name>
<keyword evidence="1" id="KW-0229">DNA integration</keyword>
<dbReference type="Gene3D" id="1.10.443.10">
    <property type="entry name" value="Intergrase catalytic core"/>
    <property type="match status" value="1"/>
</dbReference>
<dbReference type="GO" id="GO:0015074">
    <property type="term" value="P:DNA integration"/>
    <property type="evidence" value="ECO:0007669"/>
    <property type="project" value="UniProtKB-KW"/>
</dbReference>
<gene>
    <name evidence="4" type="ORF">C1H71_13380</name>
</gene>
<dbReference type="GO" id="GO:0006310">
    <property type="term" value="P:DNA recombination"/>
    <property type="evidence" value="ECO:0007669"/>
    <property type="project" value="UniProtKB-KW"/>
</dbReference>
<dbReference type="InterPro" id="IPR011010">
    <property type="entry name" value="DNA_brk_join_enz"/>
</dbReference>
<dbReference type="SUPFAM" id="SSF56349">
    <property type="entry name" value="DNA breaking-rejoining enzymes"/>
    <property type="match status" value="1"/>
</dbReference>
<dbReference type="Pfam" id="PF00589">
    <property type="entry name" value="Phage_integrase"/>
    <property type="match status" value="1"/>
</dbReference>
<reference evidence="4 5" key="1">
    <citation type="submission" date="2018-01" db="EMBL/GenBank/DDBJ databases">
        <title>Genome sequence of Iodobacter sp. strain PCH194 isolated from Indian Trans-Himalaya.</title>
        <authorList>
            <person name="Kumar V."/>
            <person name="Thakur V."/>
            <person name="Kumar S."/>
            <person name="Singh D."/>
        </authorList>
    </citation>
    <scope>NUCLEOTIDE SEQUENCE [LARGE SCALE GENOMIC DNA]</scope>
    <source>
        <strain evidence="4 5">PCH194</strain>
    </source>
</reference>
<keyword evidence="5" id="KW-1185">Reference proteome</keyword>
<evidence type="ECO:0000313" key="4">
    <source>
        <dbReference type="EMBL" id="QBC44421.1"/>
    </source>
</evidence>
<protein>
    <submittedName>
        <fullName evidence="4">Site-specific integrase</fullName>
    </submittedName>
</protein>
<dbReference type="EMBL" id="CP025781">
    <property type="protein sequence ID" value="QBC44421.1"/>
    <property type="molecule type" value="Genomic_DNA"/>
</dbReference>
<organism evidence="4 5">
    <name type="scientific">Iodobacter fluviatilis</name>
    <dbReference type="NCBI Taxonomy" id="537"/>
    <lineage>
        <taxon>Bacteria</taxon>
        <taxon>Pseudomonadati</taxon>
        <taxon>Pseudomonadota</taxon>
        <taxon>Betaproteobacteria</taxon>
        <taxon>Neisseriales</taxon>
        <taxon>Chitinibacteraceae</taxon>
        <taxon>Iodobacter</taxon>
    </lineage>
</organism>